<comment type="catalytic activity">
    <reaction evidence="2">
        <text>2 GTP = 3',3'-c-di-GMP + 2 diphosphate</text>
        <dbReference type="Rhea" id="RHEA:24898"/>
        <dbReference type="ChEBI" id="CHEBI:33019"/>
        <dbReference type="ChEBI" id="CHEBI:37565"/>
        <dbReference type="ChEBI" id="CHEBI:58805"/>
        <dbReference type="EC" id="2.7.7.65"/>
    </reaction>
</comment>
<feature type="transmembrane region" description="Helical" evidence="3">
    <location>
        <begin position="6"/>
        <end position="28"/>
    </location>
</feature>
<dbReference type="PROSITE" id="PS50887">
    <property type="entry name" value="GGDEF"/>
    <property type="match status" value="1"/>
</dbReference>
<dbReference type="Pfam" id="PF00990">
    <property type="entry name" value="GGDEF"/>
    <property type="match status" value="1"/>
</dbReference>
<dbReference type="InterPro" id="IPR000160">
    <property type="entry name" value="GGDEF_dom"/>
</dbReference>
<dbReference type="InterPro" id="IPR043128">
    <property type="entry name" value="Rev_trsase/Diguanyl_cyclase"/>
</dbReference>
<feature type="transmembrane region" description="Helical" evidence="3">
    <location>
        <begin position="188"/>
        <end position="210"/>
    </location>
</feature>
<dbReference type="EC" id="2.7.7.65" evidence="1"/>
<evidence type="ECO:0000256" key="2">
    <source>
        <dbReference type="ARBA" id="ARBA00034247"/>
    </source>
</evidence>
<keyword evidence="3" id="KW-0472">Membrane</keyword>
<evidence type="ECO:0000256" key="1">
    <source>
        <dbReference type="ARBA" id="ARBA00012528"/>
    </source>
</evidence>
<reference evidence="6" key="1">
    <citation type="submission" date="2017-05" db="EMBL/GenBank/DDBJ databases">
        <title>Complete and WGS of Bordetella genogroups.</title>
        <authorList>
            <person name="Spilker T."/>
            <person name="Lipuma J."/>
        </authorList>
    </citation>
    <scope>NUCLEOTIDE SEQUENCE [LARGE SCALE GENOMIC DNA]</scope>
    <source>
        <strain evidence="6">AU16122</strain>
    </source>
</reference>
<dbReference type="PANTHER" id="PTHR45138:SF9">
    <property type="entry name" value="DIGUANYLATE CYCLASE DGCM-RELATED"/>
    <property type="match status" value="1"/>
</dbReference>
<dbReference type="PANTHER" id="PTHR45138">
    <property type="entry name" value="REGULATORY COMPONENTS OF SENSORY TRANSDUCTION SYSTEM"/>
    <property type="match status" value="1"/>
</dbReference>
<keyword evidence="3" id="KW-1133">Transmembrane helix</keyword>
<keyword evidence="6" id="KW-1185">Reference proteome</keyword>
<evidence type="ECO:0000313" key="6">
    <source>
        <dbReference type="Proteomes" id="UP000216020"/>
    </source>
</evidence>
<dbReference type="CDD" id="cd01949">
    <property type="entry name" value="GGDEF"/>
    <property type="match status" value="1"/>
</dbReference>
<proteinExistence type="predicted"/>
<sequence>MGQMSGPTLMMVVAMLVCLLMLAGLATFARAGVPGVRACIVATSLTVVSVLVIVLQPLLPPFIGIVVGNTMLGAAMALYVVAIRWFFGLAAPIRGLILIVILEAVGLALFWYVWRSFSARTVIISVTHCTLTVAMAVTVLRNRPLHRPAYPYLFALGMSSLQAVAHALRTVVYFLHVDPIEAMHQTSIFQMTFLAVGVFTLPGLTLGMIVMAHDRMLSERENEANTDSVTGVLSRKAWRLLVEKTVARATRGNQRFSLLVLDIDRFRQINDTYGHLLGDAVLRHFTALAAGVLRQEDFIGRIDDERFGILYPDLRIDGALLASEKLLRAVRENACEQGHWSVAYTFSAGLVEWDGQESAQAVAERAGQALRRAREDGRGRIVACPTATSWNVHA</sequence>
<feature type="transmembrane region" description="Helical" evidence="3">
    <location>
        <begin position="120"/>
        <end position="140"/>
    </location>
</feature>
<organism evidence="5 6">
    <name type="scientific">Bordetella genomosp. 10</name>
    <dbReference type="NCBI Taxonomy" id="1416804"/>
    <lineage>
        <taxon>Bacteria</taxon>
        <taxon>Pseudomonadati</taxon>
        <taxon>Pseudomonadota</taxon>
        <taxon>Betaproteobacteria</taxon>
        <taxon>Burkholderiales</taxon>
        <taxon>Alcaligenaceae</taxon>
        <taxon>Bordetella</taxon>
    </lineage>
</organism>
<feature type="domain" description="GGDEF" evidence="4">
    <location>
        <begin position="254"/>
        <end position="386"/>
    </location>
</feature>
<evidence type="ECO:0000313" key="5">
    <source>
        <dbReference type="EMBL" id="OZI34968.1"/>
    </source>
</evidence>
<dbReference type="EMBL" id="NEVM01000002">
    <property type="protein sequence ID" value="OZI34968.1"/>
    <property type="molecule type" value="Genomic_DNA"/>
</dbReference>
<dbReference type="NCBIfam" id="TIGR00254">
    <property type="entry name" value="GGDEF"/>
    <property type="match status" value="1"/>
</dbReference>
<dbReference type="Proteomes" id="UP000216020">
    <property type="component" value="Unassembled WGS sequence"/>
</dbReference>
<feature type="transmembrane region" description="Helical" evidence="3">
    <location>
        <begin position="152"/>
        <end position="176"/>
    </location>
</feature>
<protein>
    <recommendedName>
        <fullName evidence="1">diguanylate cyclase</fullName>
        <ecNumber evidence="1">2.7.7.65</ecNumber>
    </recommendedName>
</protein>
<evidence type="ECO:0000256" key="3">
    <source>
        <dbReference type="SAM" id="Phobius"/>
    </source>
</evidence>
<accession>A0A261SC34</accession>
<feature type="transmembrane region" description="Helical" evidence="3">
    <location>
        <begin position="35"/>
        <end position="56"/>
    </location>
</feature>
<gene>
    <name evidence="5" type="ORF">CAL29_16100</name>
</gene>
<dbReference type="OrthoDB" id="9813903at2"/>
<name>A0A261SC34_9BORD</name>
<feature type="transmembrane region" description="Helical" evidence="3">
    <location>
        <begin position="62"/>
        <end position="83"/>
    </location>
</feature>
<comment type="caution">
    <text evidence="5">The sequence shown here is derived from an EMBL/GenBank/DDBJ whole genome shotgun (WGS) entry which is preliminary data.</text>
</comment>
<dbReference type="GO" id="GO:0052621">
    <property type="term" value="F:diguanylate cyclase activity"/>
    <property type="evidence" value="ECO:0007669"/>
    <property type="project" value="UniProtKB-EC"/>
</dbReference>
<dbReference type="InterPro" id="IPR029787">
    <property type="entry name" value="Nucleotide_cyclase"/>
</dbReference>
<dbReference type="SUPFAM" id="SSF55073">
    <property type="entry name" value="Nucleotide cyclase"/>
    <property type="match status" value="1"/>
</dbReference>
<dbReference type="AlphaFoldDB" id="A0A261SC34"/>
<feature type="transmembrane region" description="Helical" evidence="3">
    <location>
        <begin position="95"/>
        <end position="114"/>
    </location>
</feature>
<evidence type="ECO:0000259" key="4">
    <source>
        <dbReference type="PROSITE" id="PS50887"/>
    </source>
</evidence>
<dbReference type="SMART" id="SM00267">
    <property type="entry name" value="GGDEF"/>
    <property type="match status" value="1"/>
</dbReference>
<keyword evidence="3" id="KW-0812">Transmembrane</keyword>
<dbReference type="Gene3D" id="3.30.70.270">
    <property type="match status" value="1"/>
</dbReference>
<dbReference type="InterPro" id="IPR050469">
    <property type="entry name" value="Diguanylate_Cyclase"/>
</dbReference>